<dbReference type="EMBL" id="LAZR01006281">
    <property type="protein sequence ID" value="KKM93327.1"/>
    <property type="molecule type" value="Genomic_DNA"/>
</dbReference>
<comment type="caution">
    <text evidence="1">The sequence shown here is derived from an EMBL/GenBank/DDBJ whole genome shotgun (WGS) entry which is preliminary data.</text>
</comment>
<organism evidence="1">
    <name type="scientific">marine sediment metagenome</name>
    <dbReference type="NCBI Taxonomy" id="412755"/>
    <lineage>
        <taxon>unclassified sequences</taxon>
        <taxon>metagenomes</taxon>
        <taxon>ecological metagenomes</taxon>
    </lineage>
</organism>
<reference evidence="1" key="1">
    <citation type="journal article" date="2015" name="Nature">
        <title>Complex archaea that bridge the gap between prokaryotes and eukaryotes.</title>
        <authorList>
            <person name="Spang A."/>
            <person name="Saw J.H."/>
            <person name="Jorgensen S.L."/>
            <person name="Zaremba-Niedzwiedzka K."/>
            <person name="Martijn J."/>
            <person name="Lind A.E."/>
            <person name="van Eijk R."/>
            <person name="Schleper C."/>
            <person name="Guy L."/>
            <person name="Ettema T.J."/>
        </authorList>
    </citation>
    <scope>NUCLEOTIDE SEQUENCE</scope>
</reference>
<proteinExistence type="predicted"/>
<name>A0A0F9PJ73_9ZZZZ</name>
<accession>A0A0F9PJ73</accession>
<evidence type="ECO:0000313" key="1">
    <source>
        <dbReference type="EMBL" id="KKM93327.1"/>
    </source>
</evidence>
<protein>
    <submittedName>
        <fullName evidence="1">Uncharacterized protein</fullName>
    </submittedName>
</protein>
<dbReference type="AlphaFoldDB" id="A0A0F9PJ73"/>
<feature type="non-terminal residue" evidence="1">
    <location>
        <position position="36"/>
    </location>
</feature>
<sequence length="36" mass="3867">MKMRTLMTALSVGVAALMAGGAGFAQEYTFKLHHLL</sequence>
<gene>
    <name evidence="1" type="ORF">LCGC14_1209550</name>
</gene>